<feature type="chain" id="PRO_5023887254" description="Kelch repeat protein" evidence="5">
    <location>
        <begin position="19"/>
        <end position="643"/>
    </location>
</feature>
<feature type="compositionally biased region" description="Low complexity" evidence="3">
    <location>
        <begin position="519"/>
        <end position="533"/>
    </location>
</feature>
<evidence type="ECO:0000313" key="7">
    <source>
        <dbReference type="Proteomes" id="UP000326924"/>
    </source>
</evidence>
<comment type="caution">
    <text evidence="6">The sequence shown here is derived from an EMBL/GenBank/DDBJ whole genome shotgun (WGS) entry which is preliminary data.</text>
</comment>
<proteinExistence type="predicted"/>
<reference evidence="6 7" key="1">
    <citation type="submission" date="2019-09" db="EMBL/GenBank/DDBJ databases">
        <title>Draft genome of the ectomycorrhizal ascomycete Sphaerosporella brunnea.</title>
        <authorList>
            <consortium name="DOE Joint Genome Institute"/>
            <person name="Benucci G.M."/>
            <person name="Marozzi G."/>
            <person name="Antonielli L."/>
            <person name="Sanchez S."/>
            <person name="Marco P."/>
            <person name="Wang X."/>
            <person name="Falini L.B."/>
            <person name="Barry K."/>
            <person name="Haridas S."/>
            <person name="Lipzen A."/>
            <person name="Labutti K."/>
            <person name="Grigoriev I.V."/>
            <person name="Murat C."/>
            <person name="Martin F."/>
            <person name="Albertini E."/>
            <person name="Donnini D."/>
            <person name="Bonito G."/>
        </authorList>
    </citation>
    <scope>NUCLEOTIDE SEQUENCE [LARGE SCALE GENOMIC DNA]</scope>
    <source>
        <strain evidence="6 7">Sb_GMNB300</strain>
    </source>
</reference>
<feature type="compositionally biased region" description="Basic and acidic residues" evidence="3">
    <location>
        <begin position="634"/>
        <end position="643"/>
    </location>
</feature>
<feature type="region of interest" description="Disordered" evidence="3">
    <location>
        <begin position="511"/>
        <end position="561"/>
    </location>
</feature>
<organism evidence="6 7">
    <name type="scientific">Sphaerosporella brunnea</name>
    <dbReference type="NCBI Taxonomy" id="1250544"/>
    <lineage>
        <taxon>Eukaryota</taxon>
        <taxon>Fungi</taxon>
        <taxon>Dikarya</taxon>
        <taxon>Ascomycota</taxon>
        <taxon>Pezizomycotina</taxon>
        <taxon>Pezizomycetes</taxon>
        <taxon>Pezizales</taxon>
        <taxon>Pyronemataceae</taxon>
        <taxon>Sphaerosporella</taxon>
    </lineage>
</organism>
<keyword evidence="5" id="KW-0732">Signal</keyword>
<keyword evidence="1" id="KW-0677">Repeat</keyword>
<dbReference type="Gene3D" id="2.120.10.80">
    <property type="entry name" value="Kelch-type beta propeller"/>
    <property type="match status" value="1"/>
</dbReference>
<feature type="region of interest" description="Disordered" evidence="3">
    <location>
        <begin position="447"/>
        <end position="472"/>
    </location>
</feature>
<dbReference type="InParanoid" id="A0A5J5EPN4"/>
<evidence type="ECO:0000313" key="6">
    <source>
        <dbReference type="EMBL" id="KAA8897511.1"/>
    </source>
</evidence>
<evidence type="ECO:0000256" key="5">
    <source>
        <dbReference type="SAM" id="SignalP"/>
    </source>
</evidence>
<evidence type="ECO:0000256" key="2">
    <source>
        <dbReference type="ARBA" id="ARBA00023004"/>
    </source>
</evidence>
<dbReference type="PANTHER" id="PTHR47435">
    <property type="entry name" value="KELCH REPEAT PROTEIN (AFU_ORTHOLOGUE AFUA_5G12780)"/>
    <property type="match status" value="1"/>
</dbReference>
<dbReference type="EMBL" id="VXIS01000197">
    <property type="protein sequence ID" value="KAA8897511.1"/>
    <property type="molecule type" value="Genomic_DNA"/>
</dbReference>
<dbReference type="PANTHER" id="PTHR47435:SF4">
    <property type="entry name" value="KELCH REPEAT PROTEIN (AFU_ORTHOLOGUE AFUA_5G12780)"/>
    <property type="match status" value="1"/>
</dbReference>
<keyword evidence="4" id="KW-1133">Transmembrane helix</keyword>
<dbReference type="Proteomes" id="UP000326924">
    <property type="component" value="Unassembled WGS sequence"/>
</dbReference>
<feature type="region of interest" description="Disordered" evidence="3">
    <location>
        <begin position="573"/>
        <end position="643"/>
    </location>
</feature>
<evidence type="ECO:0000256" key="4">
    <source>
        <dbReference type="SAM" id="Phobius"/>
    </source>
</evidence>
<dbReference type="SUPFAM" id="SSF117281">
    <property type="entry name" value="Kelch motif"/>
    <property type="match status" value="2"/>
</dbReference>
<feature type="transmembrane region" description="Helical" evidence="4">
    <location>
        <begin position="482"/>
        <end position="502"/>
    </location>
</feature>
<accession>A0A5J5EPN4</accession>
<evidence type="ECO:0000256" key="3">
    <source>
        <dbReference type="SAM" id="MobiDB-lite"/>
    </source>
</evidence>
<feature type="compositionally biased region" description="Pro residues" evidence="3">
    <location>
        <begin position="536"/>
        <end position="558"/>
    </location>
</feature>
<evidence type="ECO:0000256" key="1">
    <source>
        <dbReference type="ARBA" id="ARBA00022737"/>
    </source>
</evidence>
<keyword evidence="4" id="KW-0472">Membrane</keyword>
<dbReference type="AlphaFoldDB" id="A0A5J5EPN4"/>
<keyword evidence="7" id="KW-1185">Reference proteome</keyword>
<dbReference type="OrthoDB" id="10251809at2759"/>
<feature type="signal peptide" evidence="5">
    <location>
        <begin position="1"/>
        <end position="18"/>
    </location>
</feature>
<keyword evidence="2" id="KW-0408">Iron</keyword>
<gene>
    <name evidence="6" type="ORF">FN846DRAFT_231777</name>
</gene>
<name>A0A5J5EPN4_9PEZI</name>
<evidence type="ECO:0008006" key="8">
    <source>
        <dbReference type="Google" id="ProtNLM"/>
    </source>
</evidence>
<dbReference type="GO" id="GO:0019760">
    <property type="term" value="P:glucosinolate metabolic process"/>
    <property type="evidence" value="ECO:0007669"/>
    <property type="project" value="UniProtKB-ARBA"/>
</dbReference>
<keyword evidence="4" id="KW-0812">Transmembrane</keyword>
<sequence>MMRILLTAAAAFAATVVAQTYDPRKDFCRRFSHEGTVLGNRLYINDGQLNLLNHGGKNFTNDRLLFHDLSTTMLDGVDTQFPPLETNLSKPAIVPSLIGGALWADQANGRLFQYGGQWPDNKVPEDRFQLWTYDVYSDTWDTRDANRAVDRLSFGANTAIEYTGKAYQLGGWMNVASDINWVGPRKASNRMAVYDMVTNSWTNSSGPMDGVGRAEGAMFYVPFGDDPGMLVHFGGVKSKDGGPEVAAPMDVIDIYDIANQNWYTQNATGDIPNTRRRFCGGAAYAQDGSSANIYIYGGMGFGANVTGYDDVYILSIPSFTWIQIFPAKGTTREESEIRPHYDLSCSVVKNSQLVIIGGQFPKDLEAKTCDAENKFGVHNLVMSKVNKGTQSVYWDIFVPSRATYTVPDDITNVIGGDGNGNAATKSPKAGFNANDLSVLFARTVTTKARTPTRAAPTPTSSAANNTGNNTGAFSTPAKRARILAPALGGAALLAALAGFLLYRRKRTRTKEKDRLPGYESATAAAESVVTTHTPYSPLPPQHGMWSPPPPPPPPPPPEEYGYLASAYSENSFASSLTARQMSPPPPPPLAELGGWVSPAPGSMVARGSTTGVVQGHYPPPLQEGMAEVRASQPEMKELKRDDR</sequence>
<protein>
    <recommendedName>
        <fullName evidence="8">Kelch repeat protein</fullName>
    </recommendedName>
</protein>
<dbReference type="InterPro" id="IPR015915">
    <property type="entry name" value="Kelch-typ_b-propeller"/>
</dbReference>